<evidence type="ECO:0000259" key="2">
    <source>
        <dbReference type="Pfam" id="PF09511"/>
    </source>
</evidence>
<keyword evidence="4" id="KW-1185">Reference proteome</keyword>
<evidence type="ECO:0000313" key="3">
    <source>
        <dbReference type="EMBL" id="MEE6257707.1"/>
    </source>
</evidence>
<evidence type="ECO:0000313" key="4">
    <source>
        <dbReference type="Proteomes" id="UP001332243"/>
    </source>
</evidence>
<organism evidence="3 4">
    <name type="scientific">Plantactinospora sonchi</name>
    <dbReference type="NCBI Taxonomy" id="1544735"/>
    <lineage>
        <taxon>Bacteria</taxon>
        <taxon>Bacillati</taxon>
        <taxon>Actinomycetota</taxon>
        <taxon>Actinomycetes</taxon>
        <taxon>Micromonosporales</taxon>
        <taxon>Micromonosporaceae</taxon>
        <taxon>Plantactinospora</taxon>
    </lineage>
</organism>
<dbReference type="EMBL" id="JAZGQK010000003">
    <property type="protein sequence ID" value="MEE6257707.1"/>
    <property type="molecule type" value="Genomic_DNA"/>
</dbReference>
<dbReference type="Pfam" id="PF09511">
    <property type="entry name" value="RNA_lig_T4_1"/>
    <property type="match status" value="1"/>
</dbReference>
<dbReference type="Proteomes" id="UP001332243">
    <property type="component" value="Unassembled WGS sequence"/>
</dbReference>
<feature type="region of interest" description="Disordered" evidence="1">
    <location>
        <begin position="1"/>
        <end position="31"/>
    </location>
</feature>
<evidence type="ECO:0000256" key="1">
    <source>
        <dbReference type="SAM" id="MobiDB-lite"/>
    </source>
</evidence>
<sequence length="393" mass="42897">MTRPAALPVAPGPTGSDPRASAPAASAPTASVPTGVRLRDIVDPIALDTAIAEKFVRVQRHPELPLLIYNYTEACVYAANWTPETLVCRGLIVDESTGTVVARPYRKFFNHDQPGAPELRLDAEASITDKADGSLGVVYPTGDGYAVATRGSFSSAQARHATAVLRGRYPHFTPPPGHTVLVEIVYPANRIVLDYGGLDDLVLLGTVEIATGRSFGPEAVPDWPGPVVERLPYRSLAEALAAPPRPGREGLVVHWPDTDTRVKIKYPEYLQLHRLVFGLNARAVWDRLVTDGDLAALVEPLPDEFHVWVRDVVAALTASVEARAAQIEQAYGEIVAGLPDGWTRRDFAARAARHPDAGHLFLRLDGRDYRARLWQQVRPSADWTPHGHEPDQE</sequence>
<protein>
    <submittedName>
        <fullName evidence="3">RNA ligase</fullName>
    </submittedName>
</protein>
<name>A0ABU7RMI8_9ACTN</name>
<reference evidence="3 4" key="1">
    <citation type="submission" date="2024-01" db="EMBL/GenBank/DDBJ databases">
        <title>Genome insights into Plantactinospora sonchi sp. nov.</title>
        <authorList>
            <person name="Wang L."/>
        </authorList>
    </citation>
    <scope>NUCLEOTIDE SEQUENCE [LARGE SCALE GENOMIC DNA]</scope>
    <source>
        <strain evidence="3 4">NEAU-QY2</strain>
    </source>
</reference>
<accession>A0ABU7RMI8</accession>
<comment type="caution">
    <text evidence="3">The sequence shown here is derived from an EMBL/GenBank/DDBJ whole genome shotgun (WGS) entry which is preliminary data.</text>
</comment>
<gene>
    <name evidence="3" type="ORF">V1633_04275</name>
</gene>
<feature type="domain" description="T4 RNA ligase 1-like N-terminal" evidence="2">
    <location>
        <begin position="88"/>
        <end position="162"/>
    </location>
</feature>
<keyword evidence="3" id="KW-0436">Ligase</keyword>
<dbReference type="InterPro" id="IPR019039">
    <property type="entry name" value="T4-Rnl1-like_N"/>
</dbReference>
<feature type="compositionally biased region" description="Low complexity" evidence="1">
    <location>
        <begin position="16"/>
        <end position="31"/>
    </location>
</feature>
<dbReference type="RefSeq" id="WP_331212829.1">
    <property type="nucleotide sequence ID" value="NZ_JAZGQK010000003.1"/>
</dbReference>
<dbReference type="GO" id="GO:0016874">
    <property type="term" value="F:ligase activity"/>
    <property type="evidence" value="ECO:0007669"/>
    <property type="project" value="UniProtKB-KW"/>
</dbReference>
<proteinExistence type="predicted"/>